<keyword evidence="3" id="KW-1185">Reference proteome</keyword>
<evidence type="ECO:0000313" key="2">
    <source>
        <dbReference type="EMBL" id="GBP78146.1"/>
    </source>
</evidence>
<sequence length="334" mass="39248">MRKTSADSRRRPSGRRCTGSHVVESASHTSDSCRRKLLSHYRIFVAYRLQNLNVLANSITPTQPAAQLKPKKDAYMQTDPVENEDTLHCNSASDSENYSPTIYEKNDYIENQHQNITYEETKTEEYIQNEEEKYIQNEEEKYIQNEEEKYILERKLQEQYARTVEYDKIDIYKEEYQYQKEENYQKMPSNTRTLTYGSGRDFEESATQLTNATTKELPYPQDQVELFGGQRLVGDHRLVAQQPKTDYYETQIKTEPDLHLFHAISTYPQENADSHIHQGIRSAKTTRRCYQPPHVTSRVMNDMSKGGKNLGEHECYMQRYFAYLIVQYIHAPKG</sequence>
<gene>
    <name evidence="2" type="ORF">EVAR_99180_1</name>
</gene>
<feature type="region of interest" description="Disordered" evidence="1">
    <location>
        <begin position="1"/>
        <end position="29"/>
    </location>
</feature>
<dbReference type="Proteomes" id="UP000299102">
    <property type="component" value="Unassembled WGS sequence"/>
</dbReference>
<protein>
    <submittedName>
        <fullName evidence="2">Uncharacterized protein</fullName>
    </submittedName>
</protein>
<evidence type="ECO:0000313" key="3">
    <source>
        <dbReference type="Proteomes" id="UP000299102"/>
    </source>
</evidence>
<reference evidence="2 3" key="1">
    <citation type="journal article" date="2019" name="Commun. Biol.">
        <title>The bagworm genome reveals a unique fibroin gene that provides high tensile strength.</title>
        <authorList>
            <person name="Kono N."/>
            <person name="Nakamura H."/>
            <person name="Ohtoshi R."/>
            <person name="Tomita M."/>
            <person name="Numata K."/>
            <person name="Arakawa K."/>
        </authorList>
    </citation>
    <scope>NUCLEOTIDE SEQUENCE [LARGE SCALE GENOMIC DNA]</scope>
</reference>
<dbReference type="EMBL" id="BGZK01001359">
    <property type="protein sequence ID" value="GBP78146.1"/>
    <property type="molecule type" value="Genomic_DNA"/>
</dbReference>
<accession>A0A4C1YPF7</accession>
<comment type="caution">
    <text evidence="2">The sequence shown here is derived from an EMBL/GenBank/DDBJ whole genome shotgun (WGS) entry which is preliminary data.</text>
</comment>
<dbReference type="AlphaFoldDB" id="A0A4C1YPF7"/>
<evidence type="ECO:0000256" key="1">
    <source>
        <dbReference type="SAM" id="MobiDB-lite"/>
    </source>
</evidence>
<name>A0A4C1YPF7_EUMVA</name>
<feature type="compositionally biased region" description="Basic and acidic residues" evidence="1">
    <location>
        <begin position="1"/>
        <end position="10"/>
    </location>
</feature>
<proteinExistence type="predicted"/>
<organism evidence="2 3">
    <name type="scientific">Eumeta variegata</name>
    <name type="common">Bagworm moth</name>
    <name type="synonym">Eumeta japonica</name>
    <dbReference type="NCBI Taxonomy" id="151549"/>
    <lineage>
        <taxon>Eukaryota</taxon>
        <taxon>Metazoa</taxon>
        <taxon>Ecdysozoa</taxon>
        <taxon>Arthropoda</taxon>
        <taxon>Hexapoda</taxon>
        <taxon>Insecta</taxon>
        <taxon>Pterygota</taxon>
        <taxon>Neoptera</taxon>
        <taxon>Endopterygota</taxon>
        <taxon>Lepidoptera</taxon>
        <taxon>Glossata</taxon>
        <taxon>Ditrysia</taxon>
        <taxon>Tineoidea</taxon>
        <taxon>Psychidae</taxon>
        <taxon>Oiketicinae</taxon>
        <taxon>Eumeta</taxon>
    </lineage>
</organism>